<dbReference type="Pfam" id="PF07847">
    <property type="entry name" value="PCO_ADO"/>
    <property type="match status" value="1"/>
</dbReference>
<evidence type="ECO:0000256" key="2">
    <source>
        <dbReference type="ARBA" id="ARBA00023002"/>
    </source>
</evidence>
<dbReference type="PANTHER" id="PTHR22966">
    <property type="entry name" value="2-AMINOETHANETHIOL DIOXYGENASE"/>
    <property type="match status" value="1"/>
</dbReference>
<dbReference type="SUPFAM" id="SSF51182">
    <property type="entry name" value="RmlC-like cupins"/>
    <property type="match status" value="1"/>
</dbReference>
<evidence type="ECO:0000256" key="4">
    <source>
        <dbReference type="SAM" id="MobiDB-lite"/>
    </source>
</evidence>
<dbReference type="InterPro" id="IPR014710">
    <property type="entry name" value="RmlC-like_jellyroll"/>
</dbReference>
<evidence type="ECO:0000256" key="1">
    <source>
        <dbReference type="ARBA" id="ARBA00022723"/>
    </source>
</evidence>
<proteinExistence type="predicted"/>
<dbReference type="VEuPathDB" id="VectorBase:ACHR004330"/>
<dbReference type="Gene3D" id="2.60.120.10">
    <property type="entry name" value="Jelly Rolls"/>
    <property type="match status" value="1"/>
</dbReference>
<dbReference type="EnsemblMetazoa" id="ACHR004330-RA">
    <property type="protein sequence ID" value="ACHR004330-PA"/>
    <property type="gene ID" value="ACHR004330"/>
</dbReference>
<dbReference type="PANTHER" id="PTHR22966:SF61">
    <property type="entry name" value="2-AMINOETHANETHIOL DIOXYGENASE"/>
    <property type="match status" value="1"/>
</dbReference>
<protein>
    <recommendedName>
        <fullName evidence="7">Cysteine dioxygenase</fullName>
    </recommendedName>
</protein>
<keyword evidence="2" id="KW-0560">Oxidoreductase</keyword>
<dbReference type="InterPro" id="IPR011051">
    <property type="entry name" value="RmlC_Cupin_sf"/>
</dbReference>
<feature type="compositionally biased region" description="Gly residues" evidence="4">
    <location>
        <begin position="252"/>
        <end position="265"/>
    </location>
</feature>
<reference evidence="5" key="2">
    <citation type="submission" date="2020-05" db="UniProtKB">
        <authorList>
            <consortium name="EnsemblMetazoa"/>
        </authorList>
    </citation>
    <scope>IDENTIFICATION</scope>
    <source>
        <strain evidence="5">ACHKN1017</strain>
    </source>
</reference>
<dbReference type="CDD" id="cd20289">
    <property type="entry name" value="cupin_ADO"/>
    <property type="match status" value="1"/>
</dbReference>
<organism evidence="5 6">
    <name type="scientific">Anopheles christyi</name>
    <dbReference type="NCBI Taxonomy" id="43041"/>
    <lineage>
        <taxon>Eukaryota</taxon>
        <taxon>Metazoa</taxon>
        <taxon>Ecdysozoa</taxon>
        <taxon>Arthropoda</taxon>
        <taxon>Hexapoda</taxon>
        <taxon>Insecta</taxon>
        <taxon>Pterygota</taxon>
        <taxon>Neoptera</taxon>
        <taxon>Endopterygota</taxon>
        <taxon>Diptera</taxon>
        <taxon>Nematocera</taxon>
        <taxon>Culicoidea</taxon>
        <taxon>Culicidae</taxon>
        <taxon>Anophelinae</taxon>
        <taxon>Anopheles</taxon>
    </lineage>
</organism>
<keyword evidence="3" id="KW-0408">Iron</keyword>
<evidence type="ECO:0000256" key="3">
    <source>
        <dbReference type="ARBA" id="ARBA00023004"/>
    </source>
</evidence>
<dbReference type="Proteomes" id="UP000075881">
    <property type="component" value="Unassembled WGS sequence"/>
</dbReference>
<keyword evidence="6" id="KW-1185">Reference proteome</keyword>
<name>A0A182K0P8_9DIPT</name>
<feature type="region of interest" description="Disordered" evidence="4">
    <location>
        <begin position="252"/>
        <end position="272"/>
    </location>
</feature>
<dbReference type="GO" id="GO:0016702">
    <property type="term" value="F:oxidoreductase activity, acting on single donors with incorporation of molecular oxygen, incorporation of two atoms of oxygen"/>
    <property type="evidence" value="ECO:0007669"/>
    <property type="project" value="InterPro"/>
</dbReference>
<evidence type="ECO:0000313" key="6">
    <source>
        <dbReference type="Proteomes" id="UP000075881"/>
    </source>
</evidence>
<keyword evidence="1" id="KW-0479">Metal-binding</keyword>
<dbReference type="AlphaFoldDB" id="A0A182K0P8"/>
<dbReference type="InterPro" id="IPR012864">
    <property type="entry name" value="PCO/ADO"/>
</dbReference>
<accession>A0A182K0P8</accession>
<dbReference type="STRING" id="43041.A0A182K0P8"/>
<sequence>MSTLFARVFRQAWATFEHTGAGDAKFASNLHALRRLVDQLTLSDIGLEPSLVATETFQQPTKAPCTYVGVFENERFAMSVFVLRENYTMPLHDHPQMHGLLRVVSGAVQICSYSEIARRDTVEPRDGTLRRHVLVVAEPEKIISSAVGDCAVLTPTERNFHEITAIGGPAAFFDILSPPYNSASQPQYYFYRKVPVPRHLAEMEPLGFGGPDKPSAQEDERPRYVLETIPNPEHYYCDTVHYATPEFMYQPEGGGGGGAGAGGGSATADRNV</sequence>
<dbReference type="GO" id="GO:0046872">
    <property type="term" value="F:metal ion binding"/>
    <property type="evidence" value="ECO:0007669"/>
    <property type="project" value="UniProtKB-KW"/>
</dbReference>
<dbReference type="GO" id="GO:0005739">
    <property type="term" value="C:mitochondrion"/>
    <property type="evidence" value="ECO:0007669"/>
    <property type="project" value="TreeGrafter"/>
</dbReference>
<evidence type="ECO:0008006" key="7">
    <source>
        <dbReference type="Google" id="ProtNLM"/>
    </source>
</evidence>
<reference evidence="6" key="1">
    <citation type="submission" date="2013-03" db="EMBL/GenBank/DDBJ databases">
        <title>The Genome Sequence of Anopheles christyi ACHKN1017.</title>
        <authorList>
            <consortium name="The Broad Institute Genomics Platform"/>
            <person name="Neafsey D.E."/>
            <person name="Besansky N."/>
            <person name="Walker B."/>
            <person name="Young S.K."/>
            <person name="Zeng Q."/>
            <person name="Gargeya S."/>
            <person name="Fitzgerald M."/>
            <person name="Haas B."/>
            <person name="Abouelleil A."/>
            <person name="Allen A.W."/>
            <person name="Alvarado L."/>
            <person name="Arachchi H.M."/>
            <person name="Berlin A.M."/>
            <person name="Chapman S.B."/>
            <person name="Gainer-Dewar J."/>
            <person name="Goldberg J."/>
            <person name="Griggs A."/>
            <person name="Gujja S."/>
            <person name="Hansen M."/>
            <person name="Howarth C."/>
            <person name="Imamovic A."/>
            <person name="Ireland A."/>
            <person name="Larimer J."/>
            <person name="McCowan C."/>
            <person name="Murphy C."/>
            <person name="Pearson M."/>
            <person name="Poon T.W."/>
            <person name="Priest M."/>
            <person name="Roberts A."/>
            <person name="Saif S."/>
            <person name="Shea T."/>
            <person name="Sisk P."/>
            <person name="Sykes S."/>
            <person name="Wortman J."/>
            <person name="Nusbaum C."/>
            <person name="Birren B."/>
        </authorList>
    </citation>
    <scope>NUCLEOTIDE SEQUENCE [LARGE SCALE GENOMIC DNA]</scope>
    <source>
        <strain evidence="6">ACHKN1017</strain>
    </source>
</reference>
<evidence type="ECO:0000313" key="5">
    <source>
        <dbReference type="EnsemblMetazoa" id="ACHR004330-PA"/>
    </source>
</evidence>